<dbReference type="PANTHER" id="PTHR43283:SF7">
    <property type="entry name" value="BETA-LACTAMASE-RELATED DOMAIN-CONTAINING PROTEIN"/>
    <property type="match status" value="1"/>
</dbReference>
<dbReference type="Proteomes" id="UP000057737">
    <property type="component" value="Unassembled WGS sequence"/>
</dbReference>
<dbReference type="PANTHER" id="PTHR43283">
    <property type="entry name" value="BETA-LACTAMASE-RELATED"/>
    <property type="match status" value="1"/>
</dbReference>
<sequence length="454" mass="49291">MALAVLLSAAVLVAGGYFRADKAARFMADFVAHNVCIRTFVSGLDADANFAAITDIPSVRPWRYVMSYRVDQTAKVVETSIMGLVHGQATFRQGFGCTLRLGSKPPYLLRSDLDALRIPTSPPLLPEIAPPAVVETPDAALATALDHAFEEPAGEVSRRTKAVVVVHNGRVIAERYAPGVGVDTQLLGFSLSKSVVNALIGILQQKKLIDPAMAAPISRWQGASDPRRAITIEHLMRMTSGLALDETFLGFDEASRMYLDEDMTRYAAKARLIAPPGTRWHYSSGSYQLLAGIIRDTVGGPEQTLAFAWRELFNPLGMRHVTLEFDAFGTLQGASNMLASARDWARLGMLYLSNGQVGGMRLFSEDWVNFSATATLNTDYGAGLWTNRSTAKGAEKRIRQGIPRDAFFATGFLDQRIAIIPSRNVVIVRLGDSTGPSGGGVERLISEVLSTIKE</sequence>
<keyword evidence="3" id="KW-1185">Reference proteome</keyword>
<name>A0A109JBM7_9BRAD</name>
<dbReference type="InterPro" id="IPR012338">
    <property type="entry name" value="Beta-lactam/transpept-like"/>
</dbReference>
<proteinExistence type="predicted"/>
<organism evidence="2 3">
    <name type="scientific">Bradyrhizobium macuxiense</name>
    <dbReference type="NCBI Taxonomy" id="1755647"/>
    <lineage>
        <taxon>Bacteria</taxon>
        <taxon>Pseudomonadati</taxon>
        <taxon>Pseudomonadota</taxon>
        <taxon>Alphaproteobacteria</taxon>
        <taxon>Hyphomicrobiales</taxon>
        <taxon>Nitrobacteraceae</taxon>
        <taxon>Bradyrhizobium</taxon>
    </lineage>
</organism>
<evidence type="ECO:0000313" key="3">
    <source>
        <dbReference type="Proteomes" id="UP000057737"/>
    </source>
</evidence>
<accession>A0A109JBM7</accession>
<dbReference type="EMBL" id="LNCU01000120">
    <property type="protein sequence ID" value="KWV45956.1"/>
    <property type="molecule type" value="Genomic_DNA"/>
</dbReference>
<dbReference type="OrthoDB" id="9814204at2"/>
<dbReference type="Pfam" id="PF00144">
    <property type="entry name" value="Beta-lactamase"/>
    <property type="match status" value="1"/>
</dbReference>
<dbReference type="InterPro" id="IPR050789">
    <property type="entry name" value="Diverse_Enzym_Activities"/>
</dbReference>
<dbReference type="Gene3D" id="3.40.710.10">
    <property type="entry name" value="DD-peptidase/beta-lactamase superfamily"/>
    <property type="match status" value="1"/>
</dbReference>
<reference evidence="2 3" key="1">
    <citation type="submission" date="2015-11" db="EMBL/GenBank/DDBJ databases">
        <title>Draft Genome Sequence of the Strain BR 10303 (Bradyrhizobium sp.) isolated from nodules of Centrolobium paraense.</title>
        <authorList>
            <person name="Zelli J.E."/>
            <person name="Simoes-Araujo J.L."/>
            <person name="Barauna A.C."/>
            <person name="Silva K."/>
        </authorList>
    </citation>
    <scope>NUCLEOTIDE SEQUENCE [LARGE SCALE GENOMIC DNA]</scope>
    <source>
        <strain evidence="2 3">BR 10303</strain>
    </source>
</reference>
<dbReference type="AlphaFoldDB" id="A0A109JBM7"/>
<dbReference type="GO" id="GO:0016787">
    <property type="term" value="F:hydrolase activity"/>
    <property type="evidence" value="ECO:0007669"/>
    <property type="project" value="UniProtKB-KW"/>
</dbReference>
<dbReference type="SUPFAM" id="SSF56601">
    <property type="entry name" value="beta-lactamase/transpeptidase-like"/>
    <property type="match status" value="1"/>
</dbReference>
<dbReference type="InterPro" id="IPR001466">
    <property type="entry name" value="Beta-lactam-related"/>
</dbReference>
<evidence type="ECO:0000259" key="1">
    <source>
        <dbReference type="Pfam" id="PF00144"/>
    </source>
</evidence>
<gene>
    <name evidence="2" type="ORF">AS156_22935</name>
</gene>
<feature type="domain" description="Beta-lactamase-related" evidence="1">
    <location>
        <begin position="146"/>
        <end position="437"/>
    </location>
</feature>
<keyword evidence="2" id="KW-0378">Hydrolase</keyword>
<protein>
    <submittedName>
        <fullName evidence="2">Serine hydrolase</fullName>
    </submittedName>
</protein>
<evidence type="ECO:0000313" key="2">
    <source>
        <dbReference type="EMBL" id="KWV45956.1"/>
    </source>
</evidence>
<comment type="caution">
    <text evidence="2">The sequence shown here is derived from an EMBL/GenBank/DDBJ whole genome shotgun (WGS) entry which is preliminary data.</text>
</comment>